<dbReference type="InterPro" id="IPR000884">
    <property type="entry name" value="TSP1_rpt"/>
</dbReference>
<dbReference type="InterPro" id="IPR036383">
    <property type="entry name" value="TSP1_rpt_sf"/>
</dbReference>
<dbReference type="Pfam" id="PF19030">
    <property type="entry name" value="TSP1_ADAMTS"/>
    <property type="match status" value="1"/>
</dbReference>
<reference evidence="1" key="1">
    <citation type="submission" date="2022-03" db="EMBL/GenBank/DDBJ databases">
        <authorList>
            <person name="Lindestad O."/>
        </authorList>
    </citation>
    <scope>NUCLEOTIDE SEQUENCE</scope>
</reference>
<evidence type="ECO:0000313" key="1">
    <source>
        <dbReference type="EMBL" id="CAH2207848.1"/>
    </source>
</evidence>
<dbReference type="OrthoDB" id="5948003at2759"/>
<dbReference type="AlphaFoldDB" id="A0A8S4QI11"/>
<dbReference type="PROSITE" id="PS50092">
    <property type="entry name" value="TSP1"/>
    <property type="match status" value="1"/>
</dbReference>
<name>A0A8S4QI11_9NEOP</name>
<keyword evidence="2" id="KW-1185">Reference proteome</keyword>
<feature type="non-terminal residue" evidence="1">
    <location>
        <position position="1"/>
    </location>
</feature>
<dbReference type="EMBL" id="CAKXAJ010001490">
    <property type="protein sequence ID" value="CAH2207848.1"/>
    <property type="molecule type" value="Genomic_DNA"/>
</dbReference>
<protein>
    <submittedName>
        <fullName evidence="1">Jg27842 protein</fullName>
    </submittedName>
</protein>
<dbReference type="Proteomes" id="UP000838756">
    <property type="component" value="Unassembled WGS sequence"/>
</dbReference>
<proteinExistence type="predicted"/>
<dbReference type="SUPFAM" id="SSF82895">
    <property type="entry name" value="TSP-1 type 1 repeat"/>
    <property type="match status" value="1"/>
</dbReference>
<sequence>MVDPVIMYQNYGNPIQAQIVNLEDKQIVFPEDDDSDIIIVNEDFNRNTIEEDRMESLKEGIGDLVDLTTESTDNWIPPSDVNDYVWMTTEWSTCSGQCGQSGHQIRGAVCQHKISNQTKIVETDDCTSRGLTAPTVLRDCASNSCATWRTSAWSLPRCSPSGIGAVAFFSPFVQRFGGVKGLEDVFNFLDWNGLGININGEYITQLRFADDVVIMAETLEDLNAMLNDLSRVSQQ</sequence>
<evidence type="ECO:0000313" key="2">
    <source>
        <dbReference type="Proteomes" id="UP000838756"/>
    </source>
</evidence>
<accession>A0A8S4QI11</accession>
<comment type="caution">
    <text evidence="1">The sequence shown here is derived from an EMBL/GenBank/DDBJ whole genome shotgun (WGS) entry which is preliminary data.</text>
</comment>
<gene>
    <name evidence="1" type="primary">jg27842</name>
    <name evidence="1" type="ORF">PAEG_LOCUS468</name>
</gene>
<organism evidence="1 2">
    <name type="scientific">Pararge aegeria aegeria</name>
    <dbReference type="NCBI Taxonomy" id="348720"/>
    <lineage>
        <taxon>Eukaryota</taxon>
        <taxon>Metazoa</taxon>
        <taxon>Ecdysozoa</taxon>
        <taxon>Arthropoda</taxon>
        <taxon>Hexapoda</taxon>
        <taxon>Insecta</taxon>
        <taxon>Pterygota</taxon>
        <taxon>Neoptera</taxon>
        <taxon>Endopterygota</taxon>
        <taxon>Lepidoptera</taxon>
        <taxon>Glossata</taxon>
        <taxon>Ditrysia</taxon>
        <taxon>Papilionoidea</taxon>
        <taxon>Nymphalidae</taxon>
        <taxon>Satyrinae</taxon>
        <taxon>Satyrini</taxon>
        <taxon>Parargina</taxon>
        <taxon>Pararge</taxon>
    </lineage>
</organism>